<comment type="function">
    <text evidence="12">Catalyzes the phosphorylation of D-fructose 6-phosphate to fructose 1,6-bisphosphate by ATP, the first committing step of glycolysis.</text>
</comment>
<dbReference type="GO" id="GO:0005524">
    <property type="term" value="F:ATP binding"/>
    <property type="evidence" value="ECO:0007669"/>
    <property type="project" value="UniProtKB-KW"/>
</dbReference>
<evidence type="ECO:0000256" key="12">
    <source>
        <dbReference type="HAMAP-Rule" id="MF_01981"/>
    </source>
</evidence>
<dbReference type="GO" id="GO:0046872">
    <property type="term" value="F:metal ion binding"/>
    <property type="evidence" value="ECO:0007669"/>
    <property type="project" value="UniProtKB-KW"/>
</dbReference>
<keyword evidence="7 12" id="KW-0067">ATP-binding</keyword>
<evidence type="ECO:0000256" key="1">
    <source>
        <dbReference type="ARBA" id="ARBA00001946"/>
    </source>
</evidence>
<feature type="binding site" evidence="12">
    <location>
        <position position="305"/>
    </location>
    <ligand>
        <name>substrate</name>
    </ligand>
</feature>
<feature type="active site" description="Proton acceptor" evidence="12">
    <location>
        <position position="206"/>
    </location>
</feature>
<dbReference type="InterPro" id="IPR050929">
    <property type="entry name" value="PFKA"/>
</dbReference>
<dbReference type="eggNOG" id="COG0205">
    <property type="taxonomic scope" value="Bacteria"/>
</dbReference>
<evidence type="ECO:0000256" key="7">
    <source>
        <dbReference type="ARBA" id="ARBA00022840"/>
    </source>
</evidence>
<evidence type="ECO:0000256" key="11">
    <source>
        <dbReference type="ARBA" id="ARBA00048072"/>
    </source>
</evidence>
<feature type="binding site" evidence="12">
    <location>
        <position position="176"/>
    </location>
    <ligand>
        <name>Mg(2+)</name>
        <dbReference type="ChEBI" id="CHEBI:18420"/>
        <note>catalytic</note>
    </ligand>
</feature>
<dbReference type="RefSeq" id="WP_011526135.1">
    <property type="nucleotide sequence ID" value="NC_008011.1"/>
</dbReference>
<reference evidence="14 15" key="1">
    <citation type="submission" date="2005-11" db="EMBL/GenBank/DDBJ databases">
        <title>The complete genome sequence of Lawsonia intracellularis: the causative agent of proliferative enteropathy.</title>
        <authorList>
            <person name="Kaur K."/>
            <person name="Zhang Q."/>
            <person name="Beckler D."/>
            <person name="Munir S."/>
            <person name="Li L."/>
            <person name="Kinsley K."/>
            <person name="Herron L."/>
            <person name="Peterson A."/>
            <person name="May B."/>
            <person name="Singh S."/>
            <person name="Gebhart C."/>
            <person name="Kapur V."/>
        </authorList>
    </citation>
    <scope>NUCLEOTIDE SEQUENCE [LARGE SCALE GENOMIC DNA]</scope>
    <source>
        <strain evidence="14 15">PHE/MN1-00</strain>
    </source>
</reference>
<comment type="catalytic activity">
    <reaction evidence="11">
        <text>beta-D-fructose 6-phosphate + diphosphate = beta-D-fructose 1,6-bisphosphate + phosphate + H(+)</text>
        <dbReference type="Rhea" id="RHEA:13613"/>
        <dbReference type="ChEBI" id="CHEBI:15378"/>
        <dbReference type="ChEBI" id="CHEBI:32966"/>
        <dbReference type="ChEBI" id="CHEBI:33019"/>
        <dbReference type="ChEBI" id="CHEBI:43474"/>
        <dbReference type="ChEBI" id="CHEBI:57634"/>
        <dbReference type="EC" id="2.7.1.90"/>
    </reaction>
</comment>
<keyword evidence="3 12" id="KW-0808">Transferase</keyword>
<proteinExistence type="inferred from homology"/>
<feature type="domain" description="Phosphofructokinase" evidence="13">
    <location>
        <begin position="76"/>
        <end position="382"/>
    </location>
</feature>
<dbReference type="AlphaFoldDB" id="Q1MSB7"/>
<dbReference type="GO" id="GO:0005737">
    <property type="term" value="C:cytoplasm"/>
    <property type="evidence" value="ECO:0007669"/>
    <property type="project" value="UniProtKB-SubCell"/>
</dbReference>
<evidence type="ECO:0000259" key="13">
    <source>
        <dbReference type="Pfam" id="PF00365"/>
    </source>
</evidence>
<gene>
    <name evidence="14" type="primary">pfp</name>
    <name evidence="12" type="synonym">pfkA</name>
    <name evidence="14" type="ordered locus">LI0052</name>
</gene>
<dbReference type="PANTHER" id="PTHR45770">
    <property type="entry name" value="ATP-DEPENDENT 6-PHOSPHOFRUCTOKINASE 1"/>
    <property type="match status" value="1"/>
</dbReference>
<dbReference type="Pfam" id="PF00365">
    <property type="entry name" value="PFK"/>
    <property type="match status" value="1"/>
</dbReference>
<comment type="catalytic activity">
    <reaction evidence="10 12">
        <text>beta-D-fructose 6-phosphate + ATP = beta-D-fructose 1,6-bisphosphate + ADP + H(+)</text>
        <dbReference type="Rhea" id="RHEA:16109"/>
        <dbReference type="ChEBI" id="CHEBI:15378"/>
        <dbReference type="ChEBI" id="CHEBI:30616"/>
        <dbReference type="ChEBI" id="CHEBI:32966"/>
        <dbReference type="ChEBI" id="CHEBI:57634"/>
        <dbReference type="ChEBI" id="CHEBI:456216"/>
        <dbReference type="EC" id="2.7.1.11"/>
    </reaction>
</comment>
<dbReference type="KEGG" id="lip:LI0052"/>
<keyword evidence="9 12" id="KW-0324">Glycolysis</keyword>
<keyword evidence="6 12" id="KW-0418">Kinase</keyword>
<evidence type="ECO:0000256" key="4">
    <source>
        <dbReference type="ARBA" id="ARBA00022723"/>
    </source>
</evidence>
<comment type="pathway">
    <text evidence="12">Carbohydrate degradation; glycolysis; D-glyceraldehyde 3-phosphate and glycerone phosphate from D-glucose: step 3/4.</text>
</comment>
<keyword evidence="5 12" id="KW-0547">Nucleotide-binding</keyword>
<dbReference type="InterPro" id="IPR000023">
    <property type="entry name" value="Phosphofructokinase_dom"/>
</dbReference>
<dbReference type="HOGENOM" id="CLU_020655_7_4_7"/>
<evidence type="ECO:0000313" key="14">
    <source>
        <dbReference type="EMBL" id="CAJ54108.1"/>
    </source>
</evidence>
<keyword evidence="8 12" id="KW-0460">Magnesium</keyword>
<accession>Q1MSB7</accession>
<evidence type="ECO:0000256" key="10">
    <source>
        <dbReference type="ARBA" id="ARBA00048070"/>
    </source>
</evidence>
<name>Q1MSB7_LAWIP</name>
<feature type="binding site" evidence="12">
    <location>
        <begin position="150"/>
        <end position="151"/>
    </location>
    <ligand>
        <name>ATP</name>
        <dbReference type="ChEBI" id="CHEBI:30616"/>
    </ligand>
</feature>
<comment type="cofactor">
    <cofactor evidence="1 12">
        <name>Mg(2+)</name>
        <dbReference type="ChEBI" id="CHEBI:18420"/>
    </cofactor>
</comment>
<comment type="function">
    <text evidence="2">Catalyzes the phosphorylation of D-fructose 6-phosphate, the first committing step of glycolysis. Uses inorganic phosphate (PPi) as phosphoryl donor instead of ATP like common ATP-dependent phosphofructokinases (ATP-PFKs), which renders the reaction reversible, and can thus function both in glycolysis and gluconeogenesis. Consistently, PPi-PFK can replace the enzymes of both the forward (ATP-PFK) and reverse (fructose-bisphosphatase (FBPase)) reactions.</text>
</comment>
<dbReference type="EMBL" id="AM180252">
    <property type="protein sequence ID" value="CAJ54108.1"/>
    <property type="molecule type" value="Genomic_DNA"/>
</dbReference>
<dbReference type="PIRSF" id="PIRSF000534">
    <property type="entry name" value="PPi_PFK_TP0108"/>
    <property type="match status" value="1"/>
</dbReference>
<evidence type="ECO:0000256" key="3">
    <source>
        <dbReference type="ARBA" id="ARBA00022679"/>
    </source>
</evidence>
<feature type="binding site" evidence="12">
    <location>
        <begin position="249"/>
        <end position="251"/>
    </location>
    <ligand>
        <name>substrate</name>
    </ligand>
</feature>
<dbReference type="GO" id="GO:0047334">
    <property type="term" value="F:diphosphate-fructose-6-phosphate 1-phosphotransferase activity"/>
    <property type="evidence" value="ECO:0007669"/>
    <property type="project" value="UniProtKB-EC"/>
</dbReference>
<feature type="binding site" evidence="12">
    <location>
        <position position="84"/>
    </location>
    <ligand>
        <name>ATP</name>
        <dbReference type="ChEBI" id="CHEBI:30616"/>
    </ligand>
</feature>
<dbReference type="PRINTS" id="PR00476">
    <property type="entry name" value="PHFRCTKINASE"/>
</dbReference>
<dbReference type="GO" id="GO:0006002">
    <property type="term" value="P:fructose 6-phosphate metabolic process"/>
    <property type="evidence" value="ECO:0007669"/>
    <property type="project" value="InterPro"/>
</dbReference>
<keyword evidence="4 12" id="KW-0479">Metal-binding</keyword>
<dbReference type="UniPathway" id="UPA00109">
    <property type="reaction ID" value="UER00182"/>
</dbReference>
<dbReference type="GO" id="GO:0003872">
    <property type="term" value="F:6-phosphofructokinase activity"/>
    <property type="evidence" value="ECO:0007669"/>
    <property type="project" value="UniProtKB-UniRule"/>
</dbReference>
<dbReference type="OrthoDB" id="9802503at2"/>
<sequence>MTNTHYSSLSVTLLPIKTLGEAAIPSPLPYCDIKKNEYIHLCLNQEQIEDLGSSPTLSLELAGPRQDLYFEPQTTRCAIVTCGGLCPGLNDVIRAIVLEAHYAYSVASVIGIRYGLEGFIPKFNHTPIELTPDVVKNIHCFGGTILGSSRGPQQPEEIVASLVHHNINILFVIGGDGSMKAANSITKEIHQHNLRISVIGIPKTIDNDINFIPKSFGFDTAVEKATEAIGCAHVEASGAKNGIGIVKLMGRESGFIAAQSALALKEANFVLIPEVQFTLHGNGGLLPALEKRLSERSHAVIIVAEGAGQHLLDSQDETDPSGNPVLADISTLLKNSIKDYFSKKDIPIILKLIDPSYIIRSVPANANDRVYCGFLGQYAVHAAMAGKTNMVVANIMDNYVHIPLNMVIKKRRKLNTKSGLWRAVLESTGQGRLTGMLPHCNPLTNEENEHTKVII</sequence>
<dbReference type="FunFam" id="3.40.50.450:FF:000002">
    <property type="entry name" value="ATP-dependent 6-phosphofructokinase"/>
    <property type="match status" value="1"/>
</dbReference>
<evidence type="ECO:0000256" key="6">
    <source>
        <dbReference type="ARBA" id="ARBA00022777"/>
    </source>
</evidence>
<comment type="subunit">
    <text evidence="12">Homodimer.</text>
</comment>
<dbReference type="EC" id="2.7.1.11" evidence="12"/>
<keyword evidence="15" id="KW-1185">Reference proteome</keyword>
<dbReference type="Proteomes" id="UP000002430">
    <property type="component" value="Chromosome"/>
</dbReference>
<evidence type="ECO:0000256" key="9">
    <source>
        <dbReference type="ARBA" id="ARBA00023152"/>
    </source>
</evidence>
<evidence type="ECO:0000313" key="15">
    <source>
        <dbReference type="Proteomes" id="UP000002430"/>
    </source>
</evidence>
<dbReference type="Gene3D" id="3.40.50.450">
    <property type="match status" value="1"/>
</dbReference>
<organism evidence="14 15">
    <name type="scientific">Lawsonia intracellularis (strain PHE/MN1-00)</name>
    <dbReference type="NCBI Taxonomy" id="363253"/>
    <lineage>
        <taxon>Bacteria</taxon>
        <taxon>Pseudomonadati</taxon>
        <taxon>Thermodesulfobacteriota</taxon>
        <taxon>Desulfovibrionia</taxon>
        <taxon>Desulfovibrionales</taxon>
        <taxon>Desulfovibrionaceae</taxon>
        <taxon>Lawsonia</taxon>
    </lineage>
</organism>
<comment type="similarity">
    <text evidence="12">Belongs to the phosphofructokinase type A (PFKA) family. PPi-dependent PFK group II subfamily. Atypical ATP-dependent clade 'X' sub-subfamily.</text>
</comment>
<comment type="subcellular location">
    <subcellularLocation>
        <location evidence="12">Cytoplasm</location>
    </subcellularLocation>
</comment>
<feature type="binding site" evidence="12">
    <location>
        <begin position="175"/>
        <end position="178"/>
    </location>
    <ligand>
        <name>ATP</name>
        <dbReference type="ChEBI" id="CHEBI:30616"/>
    </ligand>
</feature>
<evidence type="ECO:0000256" key="5">
    <source>
        <dbReference type="ARBA" id="ARBA00022741"/>
    </source>
</evidence>
<evidence type="ECO:0000256" key="2">
    <source>
        <dbReference type="ARBA" id="ARBA00003138"/>
    </source>
</evidence>
<feature type="binding site" evidence="12">
    <location>
        <begin position="204"/>
        <end position="206"/>
    </location>
    <ligand>
        <name>substrate</name>
    </ligand>
</feature>
<feature type="binding site" evidence="12">
    <location>
        <begin position="357"/>
        <end position="360"/>
    </location>
    <ligand>
        <name>substrate</name>
    </ligand>
</feature>
<dbReference type="HAMAP" id="MF_01981">
    <property type="entry name" value="Phosphofructokinase_II_X"/>
    <property type="match status" value="1"/>
</dbReference>
<protein>
    <recommendedName>
        <fullName evidence="12">ATP-dependent 6-phosphofructokinase</fullName>
        <shortName evidence="12">ATP-PFK</shortName>
        <shortName evidence="12">Phosphofructokinase</shortName>
        <ecNumber evidence="12">2.7.1.11</ecNumber>
    </recommendedName>
    <alternativeName>
        <fullName evidence="12">Phosphohexokinase</fullName>
    </alternativeName>
</protein>
<dbReference type="InterPro" id="IPR035966">
    <property type="entry name" value="PKF_sf"/>
</dbReference>
<evidence type="ECO:0000256" key="8">
    <source>
        <dbReference type="ARBA" id="ARBA00022842"/>
    </source>
</evidence>
<dbReference type="SUPFAM" id="SSF53784">
    <property type="entry name" value="Phosphofructokinase"/>
    <property type="match status" value="1"/>
</dbReference>
<feature type="site" description="Important for substrate specificity; cannot use PPi as phosphoryl donor" evidence="12">
    <location>
        <position position="177"/>
    </location>
</feature>
<dbReference type="InterPro" id="IPR012004">
    <property type="entry name" value="PyroP-dep_PFK_TP0108"/>
</dbReference>
<dbReference type="InterPro" id="IPR022953">
    <property type="entry name" value="ATP_PFK"/>
</dbReference>
<dbReference type="STRING" id="363253.LI0052"/>
<dbReference type="NCBIfam" id="NF005301">
    <property type="entry name" value="PRK06830.1"/>
    <property type="match status" value="1"/>
</dbReference>
<keyword evidence="12" id="KW-0963">Cytoplasm</keyword>